<organism evidence="2 3">
    <name type="scientific">Rhizophagus irregularis</name>
    <dbReference type="NCBI Taxonomy" id="588596"/>
    <lineage>
        <taxon>Eukaryota</taxon>
        <taxon>Fungi</taxon>
        <taxon>Fungi incertae sedis</taxon>
        <taxon>Mucoromycota</taxon>
        <taxon>Glomeromycotina</taxon>
        <taxon>Glomeromycetes</taxon>
        <taxon>Glomerales</taxon>
        <taxon>Glomeraceae</taxon>
        <taxon>Rhizophagus</taxon>
    </lineage>
</organism>
<evidence type="ECO:0000313" key="2">
    <source>
        <dbReference type="EMBL" id="PKY37987.1"/>
    </source>
</evidence>
<dbReference type="PANTHER" id="PTHR45856:SF24">
    <property type="entry name" value="FUNGAL LIPASE-LIKE DOMAIN-CONTAINING PROTEIN"/>
    <property type="match status" value="1"/>
</dbReference>
<proteinExistence type="predicted"/>
<dbReference type="VEuPathDB" id="FungiDB:RhiirA1_408671"/>
<dbReference type="InterPro" id="IPR002921">
    <property type="entry name" value="Fungal_lipase-type"/>
</dbReference>
<dbReference type="EMBL" id="LLXI01000015">
    <property type="protein sequence ID" value="PKY37987.1"/>
    <property type="molecule type" value="Genomic_DNA"/>
</dbReference>
<dbReference type="OrthoDB" id="426718at2759"/>
<feature type="domain" description="Fungal lipase-type" evidence="1">
    <location>
        <begin position="130"/>
        <end position="267"/>
    </location>
</feature>
<dbReference type="Pfam" id="PF01764">
    <property type="entry name" value="Lipase_3"/>
    <property type="match status" value="1"/>
</dbReference>
<evidence type="ECO:0000313" key="3">
    <source>
        <dbReference type="Proteomes" id="UP000234323"/>
    </source>
</evidence>
<name>A0A2I1FUB4_9GLOM</name>
<protein>
    <submittedName>
        <fullName evidence="2">Alpha/beta-hydrolase</fullName>
    </submittedName>
</protein>
<dbReference type="VEuPathDB" id="FungiDB:FUN_018040"/>
<dbReference type="GO" id="GO:0016787">
    <property type="term" value="F:hydrolase activity"/>
    <property type="evidence" value="ECO:0007669"/>
    <property type="project" value="UniProtKB-KW"/>
</dbReference>
<dbReference type="CDD" id="cd00519">
    <property type="entry name" value="Lipase_3"/>
    <property type="match status" value="1"/>
</dbReference>
<dbReference type="Proteomes" id="UP000234323">
    <property type="component" value="Unassembled WGS sequence"/>
</dbReference>
<dbReference type="GO" id="GO:0006629">
    <property type="term" value="P:lipid metabolic process"/>
    <property type="evidence" value="ECO:0007669"/>
    <property type="project" value="InterPro"/>
</dbReference>
<reference evidence="2 3" key="1">
    <citation type="submission" date="2015-10" db="EMBL/GenBank/DDBJ databases">
        <title>Genome analyses suggest a sexual origin of heterokaryosis in a supposedly ancient asexual fungus.</title>
        <authorList>
            <person name="Ropars J."/>
            <person name="Sedzielewska K."/>
            <person name="Noel J."/>
            <person name="Charron P."/>
            <person name="Farinelli L."/>
            <person name="Marton T."/>
            <person name="Kruger M."/>
            <person name="Pelin A."/>
            <person name="Brachmann A."/>
            <person name="Corradi N."/>
        </authorList>
    </citation>
    <scope>NUCLEOTIDE SEQUENCE [LARGE SCALE GENOMIC DNA]</scope>
    <source>
        <strain evidence="2 3">A4</strain>
    </source>
</reference>
<gene>
    <name evidence="2" type="ORF">RhiirA4_391317</name>
</gene>
<dbReference type="Gene3D" id="3.40.50.1820">
    <property type="entry name" value="alpha/beta hydrolase"/>
    <property type="match status" value="1"/>
</dbReference>
<keyword evidence="2" id="KW-0378">Hydrolase</keyword>
<dbReference type="InterPro" id="IPR051218">
    <property type="entry name" value="Sec_MonoDiacylglyc_Lipase"/>
</dbReference>
<keyword evidence="3" id="KW-1185">Reference proteome</keyword>
<dbReference type="AlphaFoldDB" id="A0A2I1FUB4"/>
<sequence>MKQIISSSCGAIHTTKHFHKSLSHSSFKFSFKLTFIISLILLSTLIEAVPTPTSSYSALDKRNDNISKDDLSKFANFAAAAYCDTSVFKDWNCGPLCDATNGTVVNKFFTTKNTATRAYIATYEEEELIVVSFRGTVPDNIKTVLTDAKLLLRDYPPVKGAKVHTGFYEAFLEAQSEVFDEVQKLHKEHPNFKVLYTGHSLGAALTLLAALDLVQNSTDFKANENLFVATYGEPRVGDLKFSKFVDSKLKVTRVVNGGDPVPHLPPKFLSYEHPSGELWISDPKKSSSEFITCKGQEDPKCSNSLPIIQLNAIFHMGPYFGVSMRGCKSNNDKSLGQLLSGLKFNKLEKDN</sequence>
<dbReference type="VEuPathDB" id="FungiDB:RhiirFUN_019457"/>
<dbReference type="SUPFAM" id="SSF53474">
    <property type="entry name" value="alpha/beta-Hydrolases"/>
    <property type="match status" value="1"/>
</dbReference>
<accession>A0A2I1FUB4</accession>
<comment type="caution">
    <text evidence="2">The sequence shown here is derived from an EMBL/GenBank/DDBJ whole genome shotgun (WGS) entry which is preliminary data.</text>
</comment>
<dbReference type="InterPro" id="IPR029058">
    <property type="entry name" value="AB_hydrolase_fold"/>
</dbReference>
<dbReference type="PANTHER" id="PTHR45856">
    <property type="entry name" value="ALPHA/BETA-HYDROLASES SUPERFAMILY PROTEIN"/>
    <property type="match status" value="1"/>
</dbReference>
<evidence type="ECO:0000259" key="1">
    <source>
        <dbReference type="Pfam" id="PF01764"/>
    </source>
</evidence>